<protein>
    <submittedName>
        <fullName evidence="1">Uncharacterized protein</fullName>
    </submittedName>
</protein>
<dbReference type="AlphaFoldDB" id="A0A7S3IYN0"/>
<name>A0A7S3IYN0_9SPIT</name>
<proteinExistence type="predicted"/>
<sequence length="101" mass="11740">MLTASAYYFDHPTLDQEVKMKHTLQTEFDHVLPSGWRPPLQSRRDLLVWSCNHYTNHLKDEGRLAEDAFTCEDNYATLLKTFGPNYEALKSKVGYIKGIFD</sequence>
<reference evidence="1" key="1">
    <citation type="submission" date="2021-01" db="EMBL/GenBank/DDBJ databases">
        <authorList>
            <person name="Corre E."/>
            <person name="Pelletier E."/>
            <person name="Niang G."/>
            <person name="Scheremetjew M."/>
            <person name="Finn R."/>
            <person name="Kale V."/>
            <person name="Holt S."/>
            <person name="Cochrane G."/>
            <person name="Meng A."/>
            <person name="Brown T."/>
            <person name="Cohen L."/>
        </authorList>
    </citation>
    <scope>NUCLEOTIDE SEQUENCE</scope>
    <source>
        <strain evidence="1">S3</strain>
    </source>
</reference>
<gene>
    <name evidence="1" type="ORF">SINC0208_LOCUS17133</name>
</gene>
<dbReference type="EMBL" id="HBIH01042729">
    <property type="protein sequence ID" value="CAE0336494.1"/>
    <property type="molecule type" value="Transcribed_RNA"/>
</dbReference>
<evidence type="ECO:0000313" key="1">
    <source>
        <dbReference type="EMBL" id="CAE0336494.1"/>
    </source>
</evidence>
<accession>A0A7S3IYN0</accession>
<organism evidence="1">
    <name type="scientific">Strombidium inclinatum</name>
    <dbReference type="NCBI Taxonomy" id="197538"/>
    <lineage>
        <taxon>Eukaryota</taxon>
        <taxon>Sar</taxon>
        <taxon>Alveolata</taxon>
        <taxon>Ciliophora</taxon>
        <taxon>Intramacronucleata</taxon>
        <taxon>Spirotrichea</taxon>
        <taxon>Oligotrichia</taxon>
        <taxon>Strombidiidae</taxon>
        <taxon>Strombidium</taxon>
    </lineage>
</organism>